<dbReference type="KEGG" id="mint:C7M51_00985"/>
<dbReference type="AlphaFoldDB" id="A0A6P1PXV2"/>
<evidence type="ECO:0000256" key="1">
    <source>
        <dbReference type="SAM" id="MobiDB-lite"/>
    </source>
</evidence>
<reference evidence="2 3" key="1">
    <citation type="submission" date="2018-03" db="EMBL/GenBank/DDBJ databases">
        <title>Pantoea intestinalis SRCM103226 isolated form the mealworm.</title>
        <authorList>
            <person name="Jeong D.-Y."/>
            <person name="Kim J.W."/>
        </authorList>
    </citation>
    <scope>NUCLEOTIDE SEQUENCE [LARGE SCALE GENOMIC DNA]</scope>
    <source>
        <strain evidence="2 3">SRCM103226</strain>
    </source>
</reference>
<feature type="region of interest" description="Disordered" evidence="1">
    <location>
        <begin position="311"/>
        <end position="346"/>
    </location>
</feature>
<keyword evidence="3" id="KW-1185">Reference proteome</keyword>
<proteinExistence type="predicted"/>
<evidence type="ECO:0000313" key="2">
    <source>
        <dbReference type="EMBL" id="QHM70707.1"/>
    </source>
</evidence>
<protein>
    <recommendedName>
        <fullName evidence="4">Terminase small subunit</fullName>
    </recommendedName>
</protein>
<dbReference type="Proteomes" id="UP000464053">
    <property type="component" value="Chromosome"/>
</dbReference>
<dbReference type="EMBL" id="CP028271">
    <property type="protein sequence ID" value="QHM70707.1"/>
    <property type="molecule type" value="Genomic_DNA"/>
</dbReference>
<dbReference type="Pfam" id="PF03592">
    <property type="entry name" value="Terminase_2"/>
    <property type="match status" value="1"/>
</dbReference>
<sequence>MSKPDEKAIERDFCAGVLSLQAVADKYGITIKALRYMAGKKGWIRAKGAGTKAGQKNGAKKVMPQKKSAPKQSQNTDERSPKDEQISTAGIMHHDDIDLALDPDEFGLTEKEALFAWGCVKTNSRIGGYRFAGYSDNKKTAYVEASRLYRKPNIARAIRELKNRIRKRYTADLDEIVDQLVAITKADPNALTQYRRLNCRYCWGENHLYQWRDIQEFDRAAEKNMKDGKAEPEYGGLGFIENADPNPDCPRCYGEGSGDIFISDTRDLDGPDRQFLLGVKQTKNGIEVITEDKKAARQMLIQLITKLDLNNQDDNTPKGMGDFYADLGKTKPQSGTEAVLDDESEE</sequence>
<dbReference type="GO" id="GO:0051276">
    <property type="term" value="P:chromosome organization"/>
    <property type="evidence" value="ECO:0007669"/>
    <property type="project" value="InterPro"/>
</dbReference>
<feature type="compositionally biased region" description="Basic and acidic residues" evidence="1">
    <location>
        <begin position="76"/>
        <end position="85"/>
    </location>
</feature>
<evidence type="ECO:0008006" key="4">
    <source>
        <dbReference type="Google" id="ProtNLM"/>
    </source>
</evidence>
<dbReference type="OrthoDB" id="8227562at2"/>
<name>A0A6P1PXV2_9GAMM</name>
<dbReference type="Gene3D" id="1.10.10.1400">
    <property type="entry name" value="Terminase, small subunit, N-terminal DNA-binding domain, HTH motif"/>
    <property type="match status" value="1"/>
</dbReference>
<organism evidence="2 3">
    <name type="scientific">Mixta intestinalis</name>
    <dbReference type="NCBI Taxonomy" id="1615494"/>
    <lineage>
        <taxon>Bacteria</taxon>
        <taxon>Pseudomonadati</taxon>
        <taxon>Pseudomonadota</taxon>
        <taxon>Gammaproteobacteria</taxon>
        <taxon>Enterobacterales</taxon>
        <taxon>Erwiniaceae</taxon>
        <taxon>Mixta</taxon>
    </lineage>
</organism>
<dbReference type="InterPro" id="IPR005335">
    <property type="entry name" value="Terminase_ssu"/>
</dbReference>
<gene>
    <name evidence="2" type="ORF">C7M51_00985</name>
</gene>
<feature type="region of interest" description="Disordered" evidence="1">
    <location>
        <begin position="49"/>
        <end position="89"/>
    </location>
</feature>
<dbReference type="InterPro" id="IPR038713">
    <property type="entry name" value="Terminase_Gp1_N_sf"/>
</dbReference>
<accession>A0A6P1PXV2</accession>
<dbReference type="RefSeq" id="WP_160620759.1">
    <property type="nucleotide sequence ID" value="NZ_CP028271.1"/>
</dbReference>
<evidence type="ECO:0000313" key="3">
    <source>
        <dbReference type="Proteomes" id="UP000464053"/>
    </source>
</evidence>